<keyword evidence="3" id="KW-1185">Reference proteome</keyword>
<organism evidence="2 3">
    <name type="scientific">Planotetraspora phitsanulokensis</name>
    <dbReference type="NCBI Taxonomy" id="575192"/>
    <lineage>
        <taxon>Bacteria</taxon>
        <taxon>Bacillati</taxon>
        <taxon>Actinomycetota</taxon>
        <taxon>Actinomycetes</taxon>
        <taxon>Streptosporangiales</taxon>
        <taxon>Streptosporangiaceae</taxon>
        <taxon>Planotetraspora</taxon>
    </lineage>
</organism>
<dbReference type="AlphaFoldDB" id="A0A8J3XJJ0"/>
<evidence type="ECO:0000313" key="3">
    <source>
        <dbReference type="Proteomes" id="UP000622547"/>
    </source>
</evidence>
<evidence type="ECO:0000256" key="1">
    <source>
        <dbReference type="SAM" id="MobiDB-lite"/>
    </source>
</evidence>
<comment type="caution">
    <text evidence="2">The sequence shown here is derived from an EMBL/GenBank/DDBJ whole genome shotgun (WGS) entry which is preliminary data.</text>
</comment>
<name>A0A8J3XJJ0_9ACTN</name>
<dbReference type="Proteomes" id="UP000622547">
    <property type="component" value="Unassembled WGS sequence"/>
</dbReference>
<dbReference type="RefSeq" id="WP_204078840.1">
    <property type="nucleotide sequence ID" value="NZ_BAABHI010000028.1"/>
</dbReference>
<reference evidence="2 3" key="1">
    <citation type="submission" date="2021-01" db="EMBL/GenBank/DDBJ databases">
        <title>Whole genome shotgun sequence of Planotetraspora phitsanulokensis NBRC 104273.</title>
        <authorList>
            <person name="Komaki H."/>
            <person name="Tamura T."/>
        </authorList>
    </citation>
    <scope>NUCLEOTIDE SEQUENCE [LARGE SCALE GENOMIC DNA]</scope>
    <source>
        <strain evidence="2 3">NBRC 104273</strain>
    </source>
</reference>
<proteinExistence type="predicted"/>
<evidence type="ECO:0000313" key="2">
    <source>
        <dbReference type="EMBL" id="GII43474.1"/>
    </source>
</evidence>
<sequence length="203" mass="22190">MLQQLSNIDKHRLLNVVEFAAFDLGPVGITPEPVVKFYGAATGRVEAGDVLVRVEFPRPIEGHEVELRPTFGWYESVPYERGGEVDYLRIDRMLTAIYQMVVTTASDMNMARRIERGEFDPNAEAERGNEIGAWASACCSRSRSRFSKFTNSCDSASTSAGCRPGKVGEDLGASLLDAEHHSDGGDIAPPGGATLRQDTDCFN</sequence>
<accession>A0A8J3XJJ0</accession>
<dbReference type="EMBL" id="BOOP01000061">
    <property type="protein sequence ID" value="GII43474.1"/>
    <property type="molecule type" value="Genomic_DNA"/>
</dbReference>
<gene>
    <name evidence="2" type="ORF">Pph01_84770</name>
</gene>
<protein>
    <submittedName>
        <fullName evidence="2">Uncharacterized protein</fullName>
    </submittedName>
</protein>
<feature type="region of interest" description="Disordered" evidence="1">
    <location>
        <begin position="178"/>
        <end position="203"/>
    </location>
</feature>